<dbReference type="AlphaFoldDB" id="A0A520MEA5"/>
<keyword evidence="1" id="KW-0472">Membrane</keyword>
<protein>
    <submittedName>
        <fullName evidence="2">TIGR02206 family membrane protein</fullName>
    </submittedName>
</protein>
<feature type="transmembrane region" description="Helical" evidence="1">
    <location>
        <begin position="218"/>
        <end position="237"/>
    </location>
</feature>
<accession>A0A520MEA5</accession>
<gene>
    <name evidence="2" type="ORF">EVB03_07480</name>
</gene>
<comment type="caution">
    <text evidence="2">The sequence shown here is derived from an EMBL/GenBank/DDBJ whole genome shotgun (WGS) entry which is preliminary data.</text>
</comment>
<dbReference type="InterPro" id="IPR011737">
    <property type="entry name" value="CHP02206_TP0381"/>
</dbReference>
<dbReference type="Pfam" id="PF14808">
    <property type="entry name" value="TMEM164"/>
    <property type="match status" value="1"/>
</dbReference>
<feature type="transmembrane region" description="Helical" evidence="1">
    <location>
        <begin position="141"/>
        <end position="158"/>
    </location>
</feature>
<feature type="transmembrane region" description="Helical" evidence="1">
    <location>
        <begin position="107"/>
        <end position="129"/>
    </location>
</feature>
<keyword evidence="1" id="KW-1133">Transmembrane helix</keyword>
<evidence type="ECO:0000313" key="3">
    <source>
        <dbReference type="Proteomes" id="UP000315889"/>
    </source>
</evidence>
<feature type="transmembrane region" description="Helical" evidence="1">
    <location>
        <begin position="167"/>
        <end position="188"/>
    </location>
</feature>
<feature type="transmembrane region" description="Helical" evidence="1">
    <location>
        <begin position="82"/>
        <end position="100"/>
    </location>
</feature>
<evidence type="ECO:0000313" key="2">
    <source>
        <dbReference type="EMBL" id="RZO19552.1"/>
    </source>
</evidence>
<dbReference type="EMBL" id="SHBP01000010">
    <property type="protein sequence ID" value="RZO19552.1"/>
    <property type="molecule type" value="Genomic_DNA"/>
</dbReference>
<feature type="transmembrane region" description="Helical" evidence="1">
    <location>
        <begin position="55"/>
        <end position="76"/>
    </location>
</feature>
<reference evidence="2 3" key="1">
    <citation type="submission" date="2019-02" db="EMBL/GenBank/DDBJ databases">
        <title>Prokaryotic population dynamics and viral predation in marine succession experiment using metagenomics: the confinement effect.</title>
        <authorList>
            <person name="Haro-Moreno J.M."/>
            <person name="Rodriguez-Valera F."/>
            <person name="Lopez-Perez M."/>
        </authorList>
    </citation>
    <scope>NUCLEOTIDE SEQUENCE [LARGE SCALE GENOMIC DNA]</scope>
    <source>
        <strain evidence="2">MED-G170</strain>
    </source>
</reference>
<organism evidence="2 3">
    <name type="scientific">SAR92 clade bacterium</name>
    <dbReference type="NCBI Taxonomy" id="2315479"/>
    <lineage>
        <taxon>Bacteria</taxon>
        <taxon>Pseudomonadati</taxon>
        <taxon>Pseudomonadota</taxon>
        <taxon>Gammaproteobacteria</taxon>
        <taxon>Cellvibrionales</taxon>
        <taxon>Porticoccaceae</taxon>
        <taxon>SAR92 clade</taxon>
    </lineage>
</organism>
<feature type="transmembrane region" description="Helical" evidence="1">
    <location>
        <begin position="20"/>
        <end position="43"/>
    </location>
</feature>
<dbReference type="NCBIfam" id="TIGR02206">
    <property type="entry name" value="intg_mem_TP0381"/>
    <property type="match status" value="1"/>
</dbReference>
<dbReference type="Proteomes" id="UP000315889">
    <property type="component" value="Unassembled WGS sequence"/>
</dbReference>
<evidence type="ECO:0000256" key="1">
    <source>
        <dbReference type="SAM" id="Phobius"/>
    </source>
</evidence>
<keyword evidence="1" id="KW-0812">Transmembrane</keyword>
<proteinExistence type="predicted"/>
<sequence>MNLSNESLKVTVMDNPFELISTSHFISVAVCILFIVFFPRLFVGKHEVLLGQLKLTLVLLILSFQIIDFYKVVYLFGEPWKTALPLHLCDFSALSIAGYLMTGNKHLFNFAFFWGIAGAGMAILTPNAVYAFPSIDYLANQYGHTLILLGISVAMIVFNERPYAKDIFIIFGFTTLILIPLYLINYLLEAPANYWYLLEKPYGNNIMTPLPEAPYHMLYLYPIAFLFFLALYAPYYFKDKMTTSLEPKISGQSTSAS</sequence>
<name>A0A520MEA5_9GAMM</name>